<dbReference type="GO" id="GO:0006417">
    <property type="term" value="P:regulation of translation"/>
    <property type="evidence" value="ECO:0007669"/>
    <property type="project" value="UniProtKB-KW"/>
</dbReference>
<accession>A0A917ESE3</accession>
<reference evidence="11" key="1">
    <citation type="journal article" date="2014" name="Int. J. Syst. Evol. Microbiol.">
        <title>Complete genome sequence of Corynebacterium casei LMG S-19264T (=DSM 44701T), isolated from a smear-ripened cheese.</title>
        <authorList>
            <consortium name="US DOE Joint Genome Institute (JGI-PGF)"/>
            <person name="Walter F."/>
            <person name="Albersmeier A."/>
            <person name="Kalinowski J."/>
            <person name="Ruckert C."/>
        </authorList>
    </citation>
    <scope>NUCLEOTIDE SEQUENCE</scope>
    <source>
        <strain evidence="11">CGMCC 1.12698</strain>
    </source>
</reference>
<dbReference type="GO" id="GO:0003735">
    <property type="term" value="F:structural constituent of ribosome"/>
    <property type="evidence" value="ECO:0007669"/>
    <property type="project" value="InterPro"/>
</dbReference>
<dbReference type="NCBIfam" id="TIGR01169">
    <property type="entry name" value="rplA_bact"/>
    <property type="match status" value="1"/>
</dbReference>
<sequence>MAKKGKKYVEAAKLVDRATVYPVAEAIELVKKTSTVKFDATVEVAFRLGVDPKKADQQIRGAVVLPHGTGKVQRVLVFAKGEKAKEAEAAGADFVGDTDYIAKIQQGWFDFDVIVATPDMMAEVGKLGRVLGPKGLMPNPKTGTVTFDVTKAVNEIKAGKVEYRVDKAGNIHVPIGKASFENAKLAENFNTVYETMLKAKPAAAKGTYMKNVTVTSTMGPGVKVDVATF</sequence>
<gene>
    <name evidence="9 11" type="primary">rplA</name>
    <name evidence="11" type="ORF">GCM10007140_36950</name>
</gene>
<dbReference type="AlphaFoldDB" id="A0A917ESE3"/>
<keyword evidence="7 9" id="KW-0687">Ribonucleoprotein</keyword>
<comment type="subunit">
    <text evidence="9">Part of the 50S ribosomal subunit.</text>
</comment>
<keyword evidence="4 9" id="KW-0810">Translation regulation</keyword>
<dbReference type="FunFam" id="3.40.50.790:FF:000001">
    <property type="entry name" value="50S ribosomal protein L1"/>
    <property type="match status" value="1"/>
</dbReference>
<evidence type="ECO:0000256" key="1">
    <source>
        <dbReference type="ARBA" id="ARBA00010531"/>
    </source>
</evidence>
<keyword evidence="3 9" id="KW-0699">rRNA-binding</keyword>
<dbReference type="PANTHER" id="PTHR36427">
    <property type="entry name" value="54S RIBOSOMAL PROTEIN L1, MITOCHONDRIAL"/>
    <property type="match status" value="1"/>
</dbReference>
<comment type="function">
    <text evidence="9">Binds directly to 23S rRNA. The L1 stalk is quite mobile in the ribosome, and is involved in E site tRNA release.</text>
</comment>
<dbReference type="GO" id="GO:0019843">
    <property type="term" value="F:rRNA binding"/>
    <property type="evidence" value="ECO:0007669"/>
    <property type="project" value="UniProtKB-UniRule"/>
</dbReference>
<reference evidence="11" key="2">
    <citation type="submission" date="2020-09" db="EMBL/GenBank/DDBJ databases">
        <authorList>
            <person name="Sun Q."/>
            <person name="Zhou Y."/>
        </authorList>
    </citation>
    <scope>NUCLEOTIDE SEQUENCE</scope>
    <source>
        <strain evidence="11">CGMCC 1.12698</strain>
    </source>
</reference>
<evidence type="ECO:0000256" key="2">
    <source>
        <dbReference type="ARBA" id="ARBA00022491"/>
    </source>
</evidence>
<keyword evidence="5 9" id="KW-0694">RNA-binding</keyword>
<dbReference type="Gene3D" id="3.30.190.20">
    <property type="match status" value="1"/>
</dbReference>
<keyword evidence="2 9" id="KW-0678">Repressor</keyword>
<proteinExistence type="inferred from homology"/>
<dbReference type="InterPro" id="IPR002143">
    <property type="entry name" value="Ribosomal_uL1"/>
</dbReference>
<dbReference type="HAMAP" id="MF_01318_B">
    <property type="entry name" value="Ribosomal_uL1_B"/>
    <property type="match status" value="1"/>
</dbReference>
<dbReference type="InterPro" id="IPR016095">
    <property type="entry name" value="Ribosomal_uL1_3-a/b-sand"/>
</dbReference>
<comment type="function">
    <text evidence="9">Protein L1 is also a translational repressor protein, it controls the translation of the L11 operon by binding to its mRNA.</text>
</comment>
<evidence type="ECO:0000256" key="9">
    <source>
        <dbReference type="HAMAP-Rule" id="MF_01318"/>
    </source>
</evidence>
<dbReference type="EMBL" id="BMFK01000007">
    <property type="protein sequence ID" value="GGE84054.1"/>
    <property type="molecule type" value="Genomic_DNA"/>
</dbReference>
<dbReference type="Gene3D" id="3.40.50.790">
    <property type="match status" value="1"/>
</dbReference>
<keyword evidence="6 9" id="KW-0689">Ribosomal protein</keyword>
<dbReference type="InterPro" id="IPR028364">
    <property type="entry name" value="Ribosomal_uL1/biogenesis"/>
</dbReference>
<name>A0A917ESE3_9BACI</name>
<dbReference type="RefSeq" id="WP_188389988.1">
    <property type="nucleotide sequence ID" value="NZ_BMFK01000007.1"/>
</dbReference>
<evidence type="ECO:0000256" key="4">
    <source>
        <dbReference type="ARBA" id="ARBA00022845"/>
    </source>
</evidence>
<evidence type="ECO:0000256" key="10">
    <source>
        <dbReference type="RuleBase" id="RU000659"/>
    </source>
</evidence>
<evidence type="ECO:0000313" key="12">
    <source>
        <dbReference type="Proteomes" id="UP000605259"/>
    </source>
</evidence>
<evidence type="ECO:0000256" key="5">
    <source>
        <dbReference type="ARBA" id="ARBA00022884"/>
    </source>
</evidence>
<evidence type="ECO:0000256" key="3">
    <source>
        <dbReference type="ARBA" id="ARBA00022730"/>
    </source>
</evidence>
<evidence type="ECO:0000256" key="6">
    <source>
        <dbReference type="ARBA" id="ARBA00022980"/>
    </source>
</evidence>
<dbReference type="CDD" id="cd00403">
    <property type="entry name" value="Ribosomal_L1"/>
    <property type="match status" value="1"/>
</dbReference>
<protein>
    <recommendedName>
        <fullName evidence="8 9">Large ribosomal subunit protein uL1</fullName>
    </recommendedName>
</protein>
<evidence type="ECO:0000256" key="8">
    <source>
        <dbReference type="ARBA" id="ARBA00035241"/>
    </source>
</evidence>
<comment type="similarity">
    <text evidence="1 9 10">Belongs to the universal ribosomal protein uL1 family.</text>
</comment>
<keyword evidence="9" id="KW-0820">tRNA-binding</keyword>
<evidence type="ECO:0000256" key="7">
    <source>
        <dbReference type="ARBA" id="ARBA00023274"/>
    </source>
</evidence>
<dbReference type="PROSITE" id="PS01199">
    <property type="entry name" value="RIBOSOMAL_L1"/>
    <property type="match status" value="1"/>
</dbReference>
<dbReference type="InterPro" id="IPR023674">
    <property type="entry name" value="Ribosomal_uL1-like"/>
</dbReference>
<dbReference type="SUPFAM" id="SSF56808">
    <property type="entry name" value="Ribosomal protein L1"/>
    <property type="match status" value="1"/>
</dbReference>
<dbReference type="PANTHER" id="PTHR36427:SF3">
    <property type="entry name" value="LARGE RIBOSOMAL SUBUNIT PROTEIN UL1M"/>
    <property type="match status" value="1"/>
</dbReference>
<keyword evidence="12" id="KW-1185">Reference proteome</keyword>
<dbReference type="GO" id="GO:0006412">
    <property type="term" value="P:translation"/>
    <property type="evidence" value="ECO:0007669"/>
    <property type="project" value="UniProtKB-UniRule"/>
</dbReference>
<dbReference type="Pfam" id="PF00687">
    <property type="entry name" value="Ribosomal_L1"/>
    <property type="match status" value="1"/>
</dbReference>
<organism evidence="11 12">
    <name type="scientific">Priestia taiwanensis</name>
    <dbReference type="NCBI Taxonomy" id="1347902"/>
    <lineage>
        <taxon>Bacteria</taxon>
        <taxon>Bacillati</taxon>
        <taxon>Bacillota</taxon>
        <taxon>Bacilli</taxon>
        <taxon>Bacillales</taxon>
        <taxon>Bacillaceae</taxon>
        <taxon>Priestia</taxon>
    </lineage>
</organism>
<dbReference type="GO" id="GO:0015934">
    <property type="term" value="C:large ribosomal subunit"/>
    <property type="evidence" value="ECO:0007669"/>
    <property type="project" value="InterPro"/>
</dbReference>
<dbReference type="InterPro" id="IPR023673">
    <property type="entry name" value="Ribosomal_uL1_CS"/>
</dbReference>
<dbReference type="InterPro" id="IPR005878">
    <property type="entry name" value="Ribosom_uL1_bac-type"/>
</dbReference>
<dbReference type="GO" id="GO:0000049">
    <property type="term" value="F:tRNA binding"/>
    <property type="evidence" value="ECO:0007669"/>
    <property type="project" value="UniProtKB-KW"/>
</dbReference>
<dbReference type="Proteomes" id="UP000605259">
    <property type="component" value="Unassembled WGS sequence"/>
</dbReference>
<dbReference type="PIRSF" id="PIRSF002155">
    <property type="entry name" value="Ribosomal_L1"/>
    <property type="match status" value="1"/>
</dbReference>
<evidence type="ECO:0000313" key="11">
    <source>
        <dbReference type="EMBL" id="GGE84054.1"/>
    </source>
</evidence>
<comment type="caution">
    <text evidence="11">The sequence shown here is derived from an EMBL/GenBank/DDBJ whole genome shotgun (WGS) entry which is preliminary data.</text>
</comment>